<accession>A0ABD3B3B1</accession>
<dbReference type="EMBL" id="JBJUIK010000001">
    <property type="protein sequence ID" value="KAL3537831.1"/>
    <property type="molecule type" value="Genomic_DNA"/>
</dbReference>
<name>A0ABD3B3B1_9GENT</name>
<dbReference type="AlphaFoldDB" id="A0ABD3B3B1"/>
<proteinExistence type="predicted"/>
<dbReference type="Proteomes" id="UP001630127">
    <property type="component" value="Unassembled WGS sequence"/>
</dbReference>
<evidence type="ECO:0008006" key="3">
    <source>
        <dbReference type="Google" id="ProtNLM"/>
    </source>
</evidence>
<organism evidence="1 2">
    <name type="scientific">Cinchona calisaya</name>
    <dbReference type="NCBI Taxonomy" id="153742"/>
    <lineage>
        <taxon>Eukaryota</taxon>
        <taxon>Viridiplantae</taxon>
        <taxon>Streptophyta</taxon>
        <taxon>Embryophyta</taxon>
        <taxon>Tracheophyta</taxon>
        <taxon>Spermatophyta</taxon>
        <taxon>Magnoliopsida</taxon>
        <taxon>eudicotyledons</taxon>
        <taxon>Gunneridae</taxon>
        <taxon>Pentapetalae</taxon>
        <taxon>asterids</taxon>
        <taxon>lamiids</taxon>
        <taxon>Gentianales</taxon>
        <taxon>Rubiaceae</taxon>
        <taxon>Cinchonoideae</taxon>
        <taxon>Cinchoneae</taxon>
        <taxon>Cinchona</taxon>
    </lineage>
</organism>
<comment type="caution">
    <text evidence="1">The sequence shown here is derived from an EMBL/GenBank/DDBJ whole genome shotgun (WGS) entry which is preliminary data.</text>
</comment>
<protein>
    <recommendedName>
        <fullName evidence="3">SWIM-type domain-containing protein</fullName>
    </recommendedName>
</protein>
<evidence type="ECO:0000313" key="2">
    <source>
        <dbReference type="Proteomes" id="UP001630127"/>
    </source>
</evidence>
<gene>
    <name evidence="1" type="ORF">ACH5RR_001197</name>
</gene>
<reference evidence="1 2" key="1">
    <citation type="submission" date="2024-11" db="EMBL/GenBank/DDBJ databases">
        <title>A near-complete genome assembly of Cinchona calisaya.</title>
        <authorList>
            <person name="Lian D.C."/>
            <person name="Zhao X.W."/>
            <person name="Wei L."/>
        </authorList>
    </citation>
    <scope>NUCLEOTIDE SEQUENCE [LARGE SCALE GENOMIC DNA]</scope>
    <source>
        <tissue evidence="1">Nenye</tissue>
    </source>
</reference>
<sequence length="106" mass="12059">MPICLVDILVNGITKESINCNYRPRAVIVSDELAVVKCVEDIYKFYKHAKNGCRVKVLLKGISKFSLDCQCYLRNEVCRFDATMLLAGLRTFVKYALEPTSVHARK</sequence>
<evidence type="ECO:0000313" key="1">
    <source>
        <dbReference type="EMBL" id="KAL3537831.1"/>
    </source>
</evidence>
<keyword evidence="2" id="KW-1185">Reference proteome</keyword>